<evidence type="ECO:0000313" key="3">
    <source>
        <dbReference type="Proteomes" id="UP000321393"/>
    </source>
</evidence>
<name>A0A5D3CGF3_CUCMM</name>
<dbReference type="InterPro" id="IPR004252">
    <property type="entry name" value="Probable_transposase_24"/>
</dbReference>
<reference evidence="3 4" key="1">
    <citation type="submission" date="2019-08" db="EMBL/GenBank/DDBJ databases">
        <title>Draft genome sequences of two oriental melons (Cucumis melo L. var makuwa).</title>
        <authorList>
            <person name="Kwon S.-Y."/>
        </authorList>
    </citation>
    <scope>NUCLEOTIDE SEQUENCE [LARGE SCALE GENOMIC DNA]</scope>
    <source>
        <strain evidence="4">cv. Chang Bougi</strain>
        <strain evidence="3">cv. SW 3</strain>
        <tissue evidence="2">Leaf</tissue>
    </source>
</reference>
<evidence type="ECO:0000313" key="2">
    <source>
        <dbReference type="EMBL" id="TYK10983.1"/>
    </source>
</evidence>
<gene>
    <name evidence="2" type="ORF">E5676_scaffold874G00150</name>
    <name evidence="1" type="ORF">E6C27_scaffold98G001290</name>
</gene>
<organism evidence="2 4">
    <name type="scientific">Cucumis melo var. makuwa</name>
    <name type="common">Oriental melon</name>
    <dbReference type="NCBI Taxonomy" id="1194695"/>
    <lineage>
        <taxon>Eukaryota</taxon>
        <taxon>Viridiplantae</taxon>
        <taxon>Streptophyta</taxon>
        <taxon>Embryophyta</taxon>
        <taxon>Tracheophyta</taxon>
        <taxon>Spermatophyta</taxon>
        <taxon>Magnoliopsida</taxon>
        <taxon>eudicotyledons</taxon>
        <taxon>Gunneridae</taxon>
        <taxon>Pentapetalae</taxon>
        <taxon>rosids</taxon>
        <taxon>fabids</taxon>
        <taxon>Cucurbitales</taxon>
        <taxon>Cucurbitaceae</taxon>
        <taxon>Benincaseae</taxon>
        <taxon>Cucumis</taxon>
    </lineage>
</organism>
<dbReference type="OrthoDB" id="1921870at2759"/>
<evidence type="ECO:0000313" key="1">
    <source>
        <dbReference type="EMBL" id="KAA0058947.1"/>
    </source>
</evidence>
<sequence length="306" mass="34968">MGSQIARVRKRASSGMPLNPLSLPLPLREDVSTLEVGVGTTCTENEKMPISIALGGDKPISPHIVQFSCTIVVLTRNTFSIHTFKWANVPLEYIKVVKACLHCWFILDLGDRALTLFVQHQVLYMWKEFRAHNHRHLKKFIDLKEAHANPPLRLMNRQSRVNKATRAKQPYNHRSGSKSFLQRQHEIVKECDCPVGCVELFKETHASNTGEFISQAAMDVHVSFMKTYYCHKLTEESGRLMDCIDLFRETHASRTDKFVLRSVANVHGSQPLSKDEKCKTVLDRRLGYLKGLGWGSQAQVPKEYYF</sequence>
<accession>A0A5D3CGF3</accession>
<dbReference type="Pfam" id="PF03004">
    <property type="entry name" value="Transposase_24"/>
    <property type="match status" value="1"/>
</dbReference>
<dbReference type="EMBL" id="SSTE01006658">
    <property type="protein sequence ID" value="KAA0058947.1"/>
    <property type="molecule type" value="Genomic_DNA"/>
</dbReference>
<dbReference type="Proteomes" id="UP000321393">
    <property type="component" value="Unassembled WGS sequence"/>
</dbReference>
<protein>
    <submittedName>
        <fullName evidence="2">CACTA en-spm transposon protein</fullName>
    </submittedName>
</protein>
<proteinExistence type="predicted"/>
<dbReference type="Proteomes" id="UP000321947">
    <property type="component" value="Unassembled WGS sequence"/>
</dbReference>
<evidence type="ECO:0000313" key="4">
    <source>
        <dbReference type="Proteomes" id="UP000321947"/>
    </source>
</evidence>
<dbReference type="EMBL" id="SSTD01010954">
    <property type="protein sequence ID" value="TYK10983.1"/>
    <property type="molecule type" value="Genomic_DNA"/>
</dbReference>
<comment type="caution">
    <text evidence="2">The sequence shown here is derived from an EMBL/GenBank/DDBJ whole genome shotgun (WGS) entry which is preliminary data.</text>
</comment>
<dbReference type="AlphaFoldDB" id="A0A5D3CGF3"/>